<feature type="signal peptide" evidence="1">
    <location>
        <begin position="1"/>
        <end position="19"/>
    </location>
</feature>
<evidence type="ECO:0000313" key="2">
    <source>
        <dbReference type="EMBL" id="MTV31530.1"/>
    </source>
</evidence>
<keyword evidence="1" id="KW-0732">Signal</keyword>
<accession>A0A6N8DLX3</accession>
<proteinExistence type="predicted"/>
<name>A0A6N8DLX3_RHOAC</name>
<organism evidence="2 3">
    <name type="scientific">Rhodoblastus acidophilus</name>
    <name type="common">Rhodopseudomonas acidophila</name>
    <dbReference type="NCBI Taxonomy" id="1074"/>
    <lineage>
        <taxon>Bacteria</taxon>
        <taxon>Pseudomonadati</taxon>
        <taxon>Pseudomonadota</taxon>
        <taxon>Alphaproteobacteria</taxon>
        <taxon>Hyphomicrobiales</taxon>
        <taxon>Rhodoblastaceae</taxon>
        <taxon>Rhodoblastus</taxon>
    </lineage>
</organism>
<evidence type="ECO:0000256" key="1">
    <source>
        <dbReference type="SAM" id="SignalP"/>
    </source>
</evidence>
<evidence type="ECO:0000313" key="3">
    <source>
        <dbReference type="Proteomes" id="UP000439113"/>
    </source>
</evidence>
<dbReference type="Proteomes" id="UP000439113">
    <property type="component" value="Unassembled WGS sequence"/>
</dbReference>
<dbReference type="OrthoDB" id="7839213at2"/>
<dbReference type="AlphaFoldDB" id="A0A6N8DLX3"/>
<dbReference type="RefSeq" id="WP_155446210.1">
    <property type="nucleotide sequence ID" value="NZ_JAOQNR010000009.1"/>
</dbReference>
<protein>
    <submittedName>
        <fullName evidence="2">Uncharacterized protein</fullName>
    </submittedName>
</protein>
<comment type="caution">
    <text evidence="2">The sequence shown here is derived from an EMBL/GenBank/DDBJ whole genome shotgun (WGS) entry which is preliminary data.</text>
</comment>
<sequence>MRFLPLASLICLWPAAAGAIDDREFKSLTPILAPKPGAKICFARHYDPDHLRAHPRQKVTDLTLLLRVRGYDKTGETATADAERIAYEFALSARRRADRKALTATGDCAGAEKARCAVECDGGGFDLAKSGEGVALKLSGEGVGLENDCDTSRGVFIAPGADDRVFQLEPAPDAACAPLEKKVLGR</sequence>
<feature type="chain" id="PRO_5026824115" evidence="1">
    <location>
        <begin position="20"/>
        <end position="186"/>
    </location>
</feature>
<reference evidence="2 3" key="1">
    <citation type="submission" date="2019-11" db="EMBL/GenBank/DDBJ databases">
        <title>Whole-genome sequence of a Rhodoblastus acidophilus DSM 142.</title>
        <authorList>
            <person name="Kyndt J.A."/>
            <person name="Meyer T.E."/>
        </authorList>
    </citation>
    <scope>NUCLEOTIDE SEQUENCE [LARGE SCALE GENOMIC DNA]</scope>
    <source>
        <strain evidence="2 3">DSM 142</strain>
    </source>
</reference>
<gene>
    <name evidence="2" type="ORF">GJ654_11035</name>
</gene>
<dbReference type="EMBL" id="WNKS01000008">
    <property type="protein sequence ID" value="MTV31530.1"/>
    <property type="molecule type" value="Genomic_DNA"/>
</dbReference>